<dbReference type="Proteomes" id="UP000887579">
    <property type="component" value="Unplaced"/>
</dbReference>
<evidence type="ECO:0000313" key="1">
    <source>
        <dbReference type="Proteomes" id="UP000887579"/>
    </source>
</evidence>
<proteinExistence type="predicted"/>
<sequence length="146" mass="16034">MQRTVHHEETTTTAVPGTVPIHHKEEGAMDKMKDGMKEGLQNVKEGMHKLAEKVTGRPDDSAHAHAKEAKHLEKKAGDVLEDTHKDFKKAEKAQAKADKEAMKANEKTAKALDKQEKGQEYLAQAGAEMQYAGAKMQANAAHGRIN</sequence>
<protein>
    <submittedName>
        <fullName evidence="2">Uncharacterized protein</fullName>
    </submittedName>
</protein>
<evidence type="ECO:0000313" key="2">
    <source>
        <dbReference type="WBParaSite" id="ES5_v2.g13773.t1"/>
    </source>
</evidence>
<reference evidence="2" key="1">
    <citation type="submission" date="2022-11" db="UniProtKB">
        <authorList>
            <consortium name="WormBaseParasite"/>
        </authorList>
    </citation>
    <scope>IDENTIFICATION</scope>
</reference>
<accession>A0AC34FAF7</accession>
<organism evidence="1 2">
    <name type="scientific">Panagrolaimus sp. ES5</name>
    <dbReference type="NCBI Taxonomy" id="591445"/>
    <lineage>
        <taxon>Eukaryota</taxon>
        <taxon>Metazoa</taxon>
        <taxon>Ecdysozoa</taxon>
        <taxon>Nematoda</taxon>
        <taxon>Chromadorea</taxon>
        <taxon>Rhabditida</taxon>
        <taxon>Tylenchina</taxon>
        <taxon>Panagrolaimomorpha</taxon>
        <taxon>Panagrolaimoidea</taxon>
        <taxon>Panagrolaimidae</taxon>
        <taxon>Panagrolaimus</taxon>
    </lineage>
</organism>
<name>A0AC34FAF7_9BILA</name>
<dbReference type="WBParaSite" id="ES5_v2.g13773.t1">
    <property type="protein sequence ID" value="ES5_v2.g13773.t1"/>
    <property type="gene ID" value="ES5_v2.g13773"/>
</dbReference>